<dbReference type="AlphaFoldDB" id="A0A9N8WJX9"/>
<reference evidence="1" key="1">
    <citation type="submission" date="2021-06" db="EMBL/GenBank/DDBJ databases">
        <authorList>
            <person name="Kallberg Y."/>
            <person name="Tangrot J."/>
            <person name="Rosling A."/>
        </authorList>
    </citation>
    <scope>NUCLEOTIDE SEQUENCE</scope>
    <source>
        <strain evidence="1">IA702</strain>
    </source>
</reference>
<dbReference type="Proteomes" id="UP000789572">
    <property type="component" value="Unassembled WGS sequence"/>
</dbReference>
<protein>
    <submittedName>
        <fullName evidence="1">9365_t:CDS:1</fullName>
    </submittedName>
</protein>
<gene>
    <name evidence="1" type="ORF">POCULU_LOCUS1974</name>
</gene>
<accession>A0A9N8WJX9</accession>
<dbReference type="OrthoDB" id="10256198at2759"/>
<dbReference type="EMBL" id="CAJVPJ010000166">
    <property type="protein sequence ID" value="CAG8489224.1"/>
    <property type="molecule type" value="Genomic_DNA"/>
</dbReference>
<keyword evidence="2" id="KW-1185">Reference proteome</keyword>
<evidence type="ECO:0000313" key="2">
    <source>
        <dbReference type="Proteomes" id="UP000789572"/>
    </source>
</evidence>
<name>A0A9N8WJX9_9GLOM</name>
<comment type="caution">
    <text evidence="1">The sequence shown here is derived from an EMBL/GenBank/DDBJ whole genome shotgun (WGS) entry which is preliminary data.</text>
</comment>
<proteinExistence type="predicted"/>
<organism evidence="1 2">
    <name type="scientific">Paraglomus occultum</name>
    <dbReference type="NCBI Taxonomy" id="144539"/>
    <lineage>
        <taxon>Eukaryota</taxon>
        <taxon>Fungi</taxon>
        <taxon>Fungi incertae sedis</taxon>
        <taxon>Mucoromycota</taxon>
        <taxon>Glomeromycotina</taxon>
        <taxon>Glomeromycetes</taxon>
        <taxon>Paraglomerales</taxon>
        <taxon>Paraglomeraceae</taxon>
        <taxon>Paraglomus</taxon>
    </lineage>
</organism>
<evidence type="ECO:0000313" key="1">
    <source>
        <dbReference type="EMBL" id="CAG8489224.1"/>
    </source>
</evidence>
<sequence>MLCDRVWFGLGWAGVEYADMKRNKQHVADFLNQENDTFVYGSIDRNIRWESLPQASRLELCQTRGAFVRTYTSTSSESTTITLAEESIAPYNVEPPSLEVIKKEAVELCKQIGGWKPLRTVCIDQRFLHRRGELFIN</sequence>